<comment type="catalytic activity">
    <reaction evidence="6">
        <text>Exonucleolytic cleavage in either 5'- to 3'- or 3'- to 5'-direction to yield nucleoside 5'-phosphates.</text>
        <dbReference type="EC" id="3.1.11.6"/>
    </reaction>
</comment>
<evidence type="ECO:0000256" key="6">
    <source>
        <dbReference type="HAMAP-Rule" id="MF_00337"/>
    </source>
</evidence>
<dbReference type="AlphaFoldDB" id="A0A244CQM1"/>
<evidence type="ECO:0000313" key="8">
    <source>
        <dbReference type="Proteomes" id="UP000194841"/>
    </source>
</evidence>
<reference evidence="7 8" key="1">
    <citation type="submission" date="2017-02" db="EMBL/GenBank/DDBJ databases">
        <title>Pseudoalteromonas ulvae TC14 Genome.</title>
        <authorList>
            <person name="Molmeret M."/>
        </authorList>
    </citation>
    <scope>NUCLEOTIDE SEQUENCE [LARGE SCALE GENOMIC DNA]</scope>
    <source>
        <strain evidence="7">TC14</strain>
    </source>
</reference>
<dbReference type="EMBL" id="MWPV01000003">
    <property type="protein sequence ID" value="OUL57895.1"/>
    <property type="molecule type" value="Genomic_DNA"/>
</dbReference>
<organism evidence="7 8">
    <name type="scientific">Pseudoalteromonas ulvae</name>
    <dbReference type="NCBI Taxonomy" id="107327"/>
    <lineage>
        <taxon>Bacteria</taxon>
        <taxon>Pseudomonadati</taxon>
        <taxon>Pseudomonadota</taxon>
        <taxon>Gammaproteobacteria</taxon>
        <taxon>Alteromonadales</taxon>
        <taxon>Pseudoalteromonadaceae</taxon>
        <taxon>Pseudoalteromonas</taxon>
    </lineage>
</organism>
<dbReference type="EC" id="3.1.11.6" evidence="6"/>
<protein>
    <recommendedName>
        <fullName evidence="6">Exodeoxyribonuclease 7 small subunit</fullName>
        <ecNumber evidence="6">3.1.11.6</ecNumber>
    </recommendedName>
    <alternativeName>
        <fullName evidence="6">Exodeoxyribonuclease VII small subunit</fullName>
        <shortName evidence="6">Exonuclease VII small subunit</shortName>
    </alternativeName>
</protein>
<keyword evidence="3 6" id="KW-0540">Nuclease</keyword>
<dbReference type="GO" id="GO:0005829">
    <property type="term" value="C:cytosol"/>
    <property type="evidence" value="ECO:0007669"/>
    <property type="project" value="TreeGrafter"/>
</dbReference>
<accession>A0A244CQM1</accession>
<dbReference type="RefSeq" id="WP_086744475.1">
    <property type="nucleotide sequence ID" value="NZ_MWPV01000003.1"/>
</dbReference>
<dbReference type="InterPro" id="IPR003761">
    <property type="entry name" value="Exonuc_VII_S"/>
</dbReference>
<comment type="caution">
    <text evidence="7">The sequence shown here is derived from an EMBL/GenBank/DDBJ whole genome shotgun (WGS) entry which is preliminary data.</text>
</comment>
<dbReference type="SUPFAM" id="SSF116842">
    <property type="entry name" value="XseB-like"/>
    <property type="match status" value="1"/>
</dbReference>
<dbReference type="OrthoDB" id="5591562at2"/>
<dbReference type="PIRSF" id="PIRSF006488">
    <property type="entry name" value="Exonuc_VII_S"/>
    <property type="match status" value="1"/>
</dbReference>
<dbReference type="NCBIfam" id="TIGR01280">
    <property type="entry name" value="xseB"/>
    <property type="match status" value="1"/>
</dbReference>
<comment type="similarity">
    <text evidence="1 6">Belongs to the XseB family.</text>
</comment>
<comment type="function">
    <text evidence="6">Bidirectionally degrades single-stranded DNA into large acid-insoluble oligonucleotides, which are then degraded further into small acid-soluble oligonucleotides.</text>
</comment>
<keyword evidence="8" id="KW-1185">Reference proteome</keyword>
<evidence type="ECO:0000256" key="5">
    <source>
        <dbReference type="ARBA" id="ARBA00022839"/>
    </source>
</evidence>
<evidence type="ECO:0000256" key="2">
    <source>
        <dbReference type="ARBA" id="ARBA00022490"/>
    </source>
</evidence>
<gene>
    <name evidence="6" type="primary">xseB</name>
    <name evidence="7" type="ORF">B1199_12655</name>
</gene>
<dbReference type="Gene3D" id="1.10.287.1040">
    <property type="entry name" value="Exonuclease VII, small subunit"/>
    <property type="match status" value="1"/>
</dbReference>
<dbReference type="GO" id="GO:0009318">
    <property type="term" value="C:exodeoxyribonuclease VII complex"/>
    <property type="evidence" value="ECO:0007669"/>
    <property type="project" value="UniProtKB-UniRule"/>
</dbReference>
<dbReference type="GO" id="GO:0006308">
    <property type="term" value="P:DNA catabolic process"/>
    <property type="evidence" value="ECO:0007669"/>
    <property type="project" value="UniProtKB-UniRule"/>
</dbReference>
<evidence type="ECO:0000313" key="7">
    <source>
        <dbReference type="EMBL" id="OUL57895.1"/>
    </source>
</evidence>
<dbReference type="Proteomes" id="UP000194841">
    <property type="component" value="Unassembled WGS sequence"/>
</dbReference>
<keyword evidence="5 6" id="KW-0269">Exonuclease</keyword>
<dbReference type="GO" id="GO:0008855">
    <property type="term" value="F:exodeoxyribonuclease VII activity"/>
    <property type="evidence" value="ECO:0007669"/>
    <property type="project" value="UniProtKB-UniRule"/>
</dbReference>
<dbReference type="Pfam" id="PF02609">
    <property type="entry name" value="Exonuc_VII_S"/>
    <property type="match status" value="1"/>
</dbReference>
<evidence type="ECO:0000256" key="1">
    <source>
        <dbReference type="ARBA" id="ARBA00009998"/>
    </source>
</evidence>
<evidence type="ECO:0000256" key="4">
    <source>
        <dbReference type="ARBA" id="ARBA00022801"/>
    </source>
</evidence>
<name>A0A244CQM1_PSEDV</name>
<dbReference type="HAMAP" id="MF_00337">
    <property type="entry name" value="Exonuc_7_S"/>
    <property type="match status" value="1"/>
</dbReference>
<comment type="subunit">
    <text evidence="6">Heterooligomer composed of large and small subunits.</text>
</comment>
<dbReference type="InterPro" id="IPR037004">
    <property type="entry name" value="Exonuc_VII_ssu_sf"/>
</dbReference>
<comment type="subcellular location">
    <subcellularLocation>
        <location evidence="6">Cytoplasm</location>
    </subcellularLocation>
</comment>
<dbReference type="NCBIfam" id="NF002140">
    <property type="entry name" value="PRK00977.1-4"/>
    <property type="match status" value="1"/>
</dbReference>
<dbReference type="PANTHER" id="PTHR34137">
    <property type="entry name" value="EXODEOXYRIBONUCLEASE 7 SMALL SUBUNIT"/>
    <property type="match status" value="1"/>
</dbReference>
<keyword evidence="2 6" id="KW-0963">Cytoplasm</keyword>
<sequence>MATKKAENLSFEDAMGELGHIVSEMENGALTLEQSLKQFERGIQLAQASSAKLQQAEQKVSILMGNSTDSELIPFDSTEQK</sequence>
<evidence type="ECO:0000256" key="3">
    <source>
        <dbReference type="ARBA" id="ARBA00022722"/>
    </source>
</evidence>
<dbReference type="PANTHER" id="PTHR34137:SF1">
    <property type="entry name" value="EXODEOXYRIBONUCLEASE 7 SMALL SUBUNIT"/>
    <property type="match status" value="1"/>
</dbReference>
<keyword evidence="4 6" id="KW-0378">Hydrolase</keyword>
<proteinExistence type="inferred from homology"/>